<reference evidence="1" key="1">
    <citation type="journal article" date="2022" name="bioRxiv">
        <title>Sequencing and chromosome-scale assembly of the giantPleurodeles waltlgenome.</title>
        <authorList>
            <person name="Brown T."/>
            <person name="Elewa A."/>
            <person name="Iarovenko S."/>
            <person name="Subramanian E."/>
            <person name="Araus A.J."/>
            <person name="Petzold A."/>
            <person name="Susuki M."/>
            <person name="Suzuki K.-i.T."/>
            <person name="Hayashi T."/>
            <person name="Toyoda A."/>
            <person name="Oliveira C."/>
            <person name="Osipova E."/>
            <person name="Leigh N.D."/>
            <person name="Simon A."/>
            <person name="Yun M.H."/>
        </authorList>
    </citation>
    <scope>NUCLEOTIDE SEQUENCE</scope>
    <source>
        <strain evidence="1">20211129_DDA</strain>
        <tissue evidence="1">Liver</tissue>
    </source>
</reference>
<organism evidence="1 2">
    <name type="scientific">Pleurodeles waltl</name>
    <name type="common">Iberian ribbed newt</name>
    <dbReference type="NCBI Taxonomy" id="8319"/>
    <lineage>
        <taxon>Eukaryota</taxon>
        <taxon>Metazoa</taxon>
        <taxon>Chordata</taxon>
        <taxon>Craniata</taxon>
        <taxon>Vertebrata</taxon>
        <taxon>Euteleostomi</taxon>
        <taxon>Amphibia</taxon>
        <taxon>Batrachia</taxon>
        <taxon>Caudata</taxon>
        <taxon>Salamandroidea</taxon>
        <taxon>Salamandridae</taxon>
        <taxon>Pleurodelinae</taxon>
        <taxon>Pleurodeles</taxon>
    </lineage>
</organism>
<dbReference type="EMBL" id="JANPWB010000007">
    <property type="protein sequence ID" value="KAJ1174297.1"/>
    <property type="molecule type" value="Genomic_DNA"/>
</dbReference>
<gene>
    <name evidence="1" type="ORF">NDU88_006119</name>
</gene>
<evidence type="ECO:0000313" key="2">
    <source>
        <dbReference type="Proteomes" id="UP001066276"/>
    </source>
</evidence>
<keyword evidence="2" id="KW-1185">Reference proteome</keyword>
<accession>A0AAV7TCP7</accession>
<protein>
    <submittedName>
        <fullName evidence="1">Uncharacterized protein</fullName>
    </submittedName>
</protein>
<dbReference type="Proteomes" id="UP001066276">
    <property type="component" value="Chromosome 4_1"/>
</dbReference>
<name>A0AAV7TCP7_PLEWA</name>
<proteinExistence type="predicted"/>
<comment type="caution">
    <text evidence="1">The sequence shown here is derived from an EMBL/GenBank/DDBJ whole genome shotgun (WGS) entry which is preliminary data.</text>
</comment>
<evidence type="ECO:0000313" key="1">
    <source>
        <dbReference type="EMBL" id="KAJ1174297.1"/>
    </source>
</evidence>
<sequence length="240" mass="26791">MIRQHIVARGRGASWKCAVAEEGRVGDWGDIAHALVVTHVSRAVRKQALLPLETMSERGERALEEKPLGVALKKVAPTAVNRGMVIVVSDEEDEALMEEGIEVVNMPVMMQDGRKLQFIPRLFSPKLHKVQEWDVNNQIIYQTGQHIEFADKGGLAMRGILYCETDVSRKAGMAQVRLDFWQPGPMVPRLGVASMQWAGMRSSHHQYGLGGLRLIRGCRWGLGHHQDTGLKRGRDSEQLA</sequence>
<dbReference type="AlphaFoldDB" id="A0AAV7TCP7"/>